<keyword evidence="1" id="KW-0732">Signal</keyword>
<dbReference type="AlphaFoldDB" id="A0A377J8U7"/>
<reference evidence="2 3" key="1">
    <citation type="submission" date="2018-06" db="EMBL/GenBank/DDBJ databases">
        <authorList>
            <consortium name="Pathogen Informatics"/>
            <person name="Doyle S."/>
        </authorList>
    </citation>
    <scope>NUCLEOTIDE SEQUENCE [LARGE SCALE GENOMIC DNA]</scope>
    <source>
        <strain evidence="2 3">NCTC11645</strain>
    </source>
</reference>
<feature type="chain" id="PRO_5016829903" evidence="1">
    <location>
        <begin position="20"/>
        <end position="294"/>
    </location>
</feature>
<dbReference type="Pfam" id="PF11060">
    <property type="entry name" value="DUF2861"/>
    <property type="match status" value="1"/>
</dbReference>
<organism evidence="2 3">
    <name type="scientific">Grimontia hollisae</name>
    <name type="common">Vibrio hollisae</name>
    <dbReference type="NCBI Taxonomy" id="673"/>
    <lineage>
        <taxon>Bacteria</taxon>
        <taxon>Pseudomonadati</taxon>
        <taxon>Pseudomonadota</taxon>
        <taxon>Gammaproteobacteria</taxon>
        <taxon>Vibrionales</taxon>
        <taxon>Vibrionaceae</taxon>
        <taxon>Grimontia</taxon>
    </lineage>
</organism>
<sequence>MRHAVFLFLISMLPCGSSAAWFGGSDALTSAHQRLLEGNTAESFESMVEAWQQEKNDTEKRHLTEFLSLAISEDCGRSLSTLSLPQWLQAIVIRRETVQTPNRVYYQFSLYGSSQAGVANITFSEWPEKKLLATNLDDEDVNNFKLDIEGRSGALQAGLYKLEVTSLKGEKWSSWVLVSKPDPIQKISWKDSRSWRISPPTDLKNTCPRPFLSMNLYQKDIGQDAPIWSDEKDKNLPTSLPVIDVPNGQYWFSVALIERRWQGAILFEDVQRIARFIDLPDVDLDELSLKEGKE</sequence>
<dbReference type="RefSeq" id="WP_115660363.1">
    <property type="nucleotide sequence ID" value="NZ_UGHD01000003.1"/>
</dbReference>
<evidence type="ECO:0000256" key="1">
    <source>
        <dbReference type="SAM" id="SignalP"/>
    </source>
</evidence>
<dbReference type="InterPro" id="IPR021290">
    <property type="entry name" value="DUF2861"/>
</dbReference>
<dbReference type="Proteomes" id="UP000254512">
    <property type="component" value="Unassembled WGS sequence"/>
</dbReference>
<dbReference type="STRING" id="673.AL542_02115"/>
<accession>A0A377J8U7</accession>
<name>A0A377J8U7_GRIHO</name>
<evidence type="ECO:0000313" key="2">
    <source>
        <dbReference type="EMBL" id="STO98695.1"/>
    </source>
</evidence>
<gene>
    <name evidence="2" type="ORF">NCTC11645_03683</name>
</gene>
<evidence type="ECO:0000313" key="3">
    <source>
        <dbReference type="Proteomes" id="UP000254512"/>
    </source>
</evidence>
<protein>
    <submittedName>
        <fullName evidence="2">Protein of uncharacterized function (DUF2861)</fullName>
    </submittedName>
</protein>
<feature type="signal peptide" evidence="1">
    <location>
        <begin position="1"/>
        <end position="19"/>
    </location>
</feature>
<proteinExistence type="predicted"/>
<dbReference type="EMBL" id="UGHD01000003">
    <property type="protein sequence ID" value="STO98695.1"/>
    <property type="molecule type" value="Genomic_DNA"/>
</dbReference>